<dbReference type="InterPro" id="IPR029045">
    <property type="entry name" value="ClpP/crotonase-like_dom_sf"/>
</dbReference>
<dbReference type="InterPro" id="IPR001753">
    <property type="entry name" value="Enoyl-CoA_hydra/iso"/>
</dbReference>
<dbReference type="InParanoid" id="K3WA36"/>
<name>K3WA36_GLOUD</name>
<accession>K3WA36</accession>
<reference evidence="1" key="3">
    <citation type="submission" date="2015-02" db="UniProtKB">
        <authorList>
            <consortium name="EnsemblProtists"/>
        </authorList>
    </citation>
    <scope>IDENTIFICATION</scope>
    <source>
        <strain evidence="1">DAOM BR144</strain>
    </source>
</reference>
<evidence type="ECO:0008006" key="3">
    <source>
        <dbReference type="Google" id="ProtNLM"/>
    </source>
</evidence>
<evidence type="ECO:0000313" key="1">
    <source>
        <dbReference type="EnsemblProtists" id="PYU1_T001827"/>
    </source>
</evidence>
<reference evidence="2" key="2">
    <citation type="submission" date="2010-04" db="EMBL/GenBank/DDBJ databases">
        <authorList>
            <person name="Buell R."/>
            <person name="Hamilton J."/>
            <person name="Hostetler J."/>
        </authorList>
    </citation>
    <scope>NUCLEOTIDE SEQUENCE [LARGE SCALE GENOMIC DNA]</scope>
    <source>
        <strain evidence="2">DAOM:BR144</strain>
    </source>
</reference>
<dbReference type="Pfam" id="PF00378">
    <property type="entry name" value="ECH_1"/>
    <property type="match status" value="1"/>
</dbReference>
<organism evidence="1 2">
    <name type="scientific">Globisporangium ultimum (strain ATCC 200006 / CBS 805.95 / DAOM BR144)</name>
    <name type="common">Pythium ultimum</name>
    <dbReference type="NCBI Taxonomy" id="431595"/>
    <lineage>
        <taxon>Eukaryota</taxon>
        <taxon>Sar</taxon>
        <taxon>Stramenopiles</taxon>
        <taxon>Oomycota</taxon>
        <taxon>Peronosporomycetes</taxon>
        <taxon>Pythiales</taxon>
        <taxon>Pythiaceae</taxon>
        <taxon>Globisporangium</taxon>
    </lineage>
</organism>
<evidence type="ECO:0000313" key="2">
    <source>
        <dbReference type="Proteomes" id="UP000019132"/>
    </source>
</evidence>
<dbReference type="EMBL" id="GL376634">
    <property type="status" value="NOT_ANNOTATED_CDS"/>
    <property type="molecule type" value="Genomic_DNA"/>
</dbReference>
<dbReference type="eggNOG" id="KOG1679">
    <property type="taxonomic scope" value="Eukaryota"/>
</dbReference>
<dbReference type="STRING" id="431595.K3WA36"/>
<dbReference type="HOGENOM" id="CLU_2176126_0_0_1"/>
<keyword evidence="2" id="KW-1185">Reference proteome</keyword>
<proteinExistence type="predicted"/>
<dbReference type="Gene3D" id="3.90.226.10">
    <property type="entry name" value="2-enoyl-CoA Hydratase, Chain A, domain 1"/>
    <property type="match status" value="1"/>
</dbReference>
<protein>
    <recommendedName>
        <fullName evidence="3">Enoyl-CoA hydratase</fullName>
    </recommendedName>
</protein>
<dbReference type="AlphaFoldDB" id="K3WA36"/>
<dbReference type="EnsemblProtists" id="PYU1_T001827">
    <property type="protein sequence ID" value="PYU1_T001827"/>
    <property type="gene ID" value="PYU1_G001825"/>
</dbReference>
<dbReference type="VEuPathDB" id="FungiDB:PYU1_G001825"/>
<dbReference type="SUPFAM" id="SSF52096">
    <property type="entry name" value="ClpP/crotonase"/>
    <property type="match status" value="1"/>
</dbReference>
<dbReference type="Proteomes" id="UP000019132">
    <property type="component" value="Unassembled WGS sequence"/>
</dbReference>
<sequence>MGFTFVNLGLHPIIDGTEAERLRLIFKAVKKENVVQEAVAIAEEMAATSSTATRAVLRTLRSKQDIGLAAALLRESDTQAQSFASKDYAEGLKAIAEKRDPNFAAFEHYE</sequence>
<reference evidence="2" key="1">
    <citation type="journal article" date="2010" name="Genome Biol.">
        <title>Genome sequence of the necrotrophic plant pathogen Pythium ultimum reveals original pathogenicity mechanisms and effector repertoire.</title>
        <authorList>
            <person name="Levesque C.A."/>
            <person name="Brouwer H."/>
            <person name="Cano L."/>
            <person name="Hamilton J.P."/>
            <person name="Holt C."/>
            <person name="Huitema E."/>
            <person name="Raffaele S."/>
            <person name="Robideau G.P."/>
            <person name="Thines M."/>
            <person name="Win J."/>
            <person name="Zerillo M.M."/>
            <person name="Beakes G.W."/>
            <person name="Boore J.L."/>
            <person name="Busam D."/>
            <person name="Dumas B."/>
            <person name="Ferriera S."/>
            <person name="Fuerstenberg S.I."/>
            <person name="Gachon C.M."/>
            <person name="Gaulin E."/>
            <person name="Govers F."/>
            <person name="Grenville-Briggs L."/>
            <person name="Horner N."/>
            <person name="Hostetler J."/>
            <person name="Jiang R.H."/>
            <person name="Johnson J."/>
            <person name="Krajaejun T."/>
            <person name="Lin H."/>
            <person name="Meijer H.J."/>
            <person name="Moore B."/>
            <person name="Morris P."/>
            <person name="Phuntmart V."/>
            <person name="Puiu D."/>
            <person name="Shetty J."/>
            <person name="Stajich J.E."/>
            <person name="Tripathy S."/>
            <person name="Wawra S."/>
            <person name="van West P."/>
            <person name="Whitty B.R."/>
            <person name="Coutinho P.M."/>
            <person name="Henrissat B."/>
            <person name="Martin F."/>
            <person name="Thomas P.D."/>
            <person name="Tyler B.M."/>
            <person name="De Vries R.P."/>
            <person name="Kamoun S."/>
            <person name="Yandell M."/>
            <person name="Tisserat N."/>
            <person name="Buell C.R."/>
        </authorList>
    </citation>
    <scope>NUCLEOTIDE SEQUENCE</scope>
    <source>
        <strain evidence="2">DAOM:BR144</strain>
    </source>
</reference>